<evidence type="ECO:0000313" key="3">
    <source>
        <dbReference type="Proteomes" id="UP000018502"/>
    </source>
</evidence>
<dbReference type="Proteomes" id="UP000018502">
    <property type="component" value="Unassembled WGS sequence"/>
</dbReference>
<evidence type="ECO:0000313" key="2">
    <source>
        <dbReference type="EMBL" id="ESV64642.1"/>
    </source>
</evidence>
<keyword evidence="1" id="KW-0472">Membrane</keyword>
<dbReference type="EMBL" id="AYTF01000001">
    <property type="protein sequence ID" value="ESV64642.1"/>
    <property type="molecule type" value="Genomic_DNA"/>
</dbReference>
<dbReference type="AlphaFoldDB" id="A0A829MK59"/>
<organism evidence="2 3">
    <name type="scientific">Mycobacteroides abscessus MAB_091912_2446</name>
    <dbReference type="NCBI Taxonomy" id="1335414"/>
    <lineage>
        <taxon>Bacteria</taxon>
        <taxon>Bacillati</taxon>
        <taxon>Actinomycetota</taxon>
        <taxon>Actinomycetes</taxon>
        <taxon>Mycobacteriales</taxon>
        <taxon>Mycobacteriaceae</taxon>
        <taxon>Mycobacteroides</taxon>
        <taxon>Mycobacteroides abscessus</taxon>
    </lineage>
</organism>
<protein>
    <submittedName>
        <fullName evidence="2">Putative membrane protein</fullName>
    </submittedName>
</protein>
<reference evidence="2 3" key="1">
    <citation type="journal article" date="2014" name="Emerg. Infect. Dis.">
        <title>High-level Relatedness among Mycobacterium abscessus subsp. massiliense Strains from Widely Separated Outbreaks.</title>
        <authorList>
            <person name="Tettelin H."/>
            <person name="Davidson R.M."/>
            <person name="Agrawal S."/>
            <person name="Aitken M.L."/>
            <person name="Shallom S."/>
            <person name="Hasan N.A."/>
            <person name="Strong M."/>
            <person name="Nogueira de Moura V.C."/>
            <person name="De Groote M.A."/>
            <person name="Duarte R.S."/>
            <person name="Hine E."/>
            <person name="Parankush S."/>
            <person name="Su Q."/>
            <person name="Daugherty S.C."/>
            <person name="Fraser C.M."/>
            <person name="Brown-Elliott B.A."/>
            <person name="Wallace R.J.Jr."/>
            <person name="Holland S.M."/>
            <person name="Sampaio E.P."/>
            <person name="Olivier K.N."/>
            <person name="Jackson M."/>
            <person name="Zelazny A.M."/>
        </authorList>
    </citation>
    <scope>NUCLEOTIDE SEQUENCE [LARGE SCALE GENOMIC DNA]</scope>
    <source>
        <strain evidence="2 3">MAB_091912_2446</strain>
    </source>
</reference>
<keyword evidence="1" id="KW-0812">Transmembrane</keyword>
<sequence length="43" mass="4612">MLGAATYHRIGLDALWVGLALLVVSTVSTWLVRRVSSPVSNSD</sequence>
<proteinExistence type="predicted"/>
<keyword evidence="1" id="KW-1133">Transmembrane helix</keyword>
<gene>
    <name evidence="2" type="ORF">L833_2028</name>
</gene>
<evidence type="ECO:0000256" key="1">
    <source>
        <dbReference type="SAM" id="Phobius"/>
    </source>
</evidence>
<accession>A0A829MK59</accession>
<name>A0A829MK59_9MYCO</name>
<feature type="transmembrane region" description="Helical" evidence="1">
    <location>
        <begin position="12"/>
        <end position="32"/>
    </location>
</feature>
<comment type="caution">
    <text evidence="2">The sequence shown here is derived from an EMBL/GenBank/DDBJ whole genome shotgun (WGS) entry which is preliminary data.</text>
</comment>